<dbReference type="SMART" id="SM00895">
    <property type="entry name" value="FCD"/>
    <property type="match status" value="1"/>
</dbReference>
<dbReference type="PROSITE" id="PS50949">
    <property type="entry name" value="HTH_GNTR"/>
    <property type="match status" value="1"/>
</dbReference>
<keyword evidence="6" id="KW-1185">Reference proteome</keyword>
<dbReference type="eggNOG" id="COG2186">
    <property type="taxonomic scope" value="Bacteria"/>
</dbReference>
<dbReference type="GeneID" id="90982949"/>
<dbReference type="PANTHER" id="PTHR43537:SF5">
    <property type="entry name" value="UXU OPERON TRANSCRIPTIONAL REGULATOR"/>
    <property type="match status" value="1"/>
</dbReference>
<dbReference type="InterPro" id="IPR000524">
    <property type="entry name" value="Tscrpt_reg_HTH_GntR"/>
</dbReference>
<dbReference type="GO" id="GO:0003700">
    <property type="term" value="F:DNA-binding transcription factor activity"/>
    <property type="evidence" value="ECO:0007669"/>
    <property type="project" value="InterPro"/>
</dbReference>
<dbReference type="RefSeq" id="WP_037974766.1">
    <property type="nucleotide sequence ID" value="NZ_JMKI01000009.1"/>
</dbReference>
<protein>
    <recommendedName>
        <fullName evidence="4">HTH gntR-type domain-containing protein</fullName>
    </recommendedName>
</protein>
<dbReference type="GO" id="GO:0003677">
    <property type="term" value="F:DNA binding"/>
    <property type="evidence" value="ECO:0007669"/>
    <property type="project" value="UniProtKB-KW"/>
</dbReference>
<accession>A0A073IT53</accession>
<evidence type="ECO:0000313" key="5">
    <source>
        <dbReference type="EMBL" id="KEJ92974.1"/>
    </source>
</evidence>
<reference evidence="5 6" key="1">
    <citation type="submission" date="2014-04" db="EMBL/GenBank/DDBJ databases">
        <title>Draft Genome Sequence of Synergistes jonesii.</title>
        <authorList>
            <person name="Coil D.A."/>
            <person name="Eisen J.A."/>
            <person name="Holland-Moritz H.E."/>
        </authorList>
    </citation>
    <scope>NUCLEOTIDE SEQUENCE [LARGE SCALE GENOMIC DNA]</scope>
    <source>
        <strain evidence="5 6">78-1</strain>
    </source>
</reference>
<dbReference type="STRING" id="2754.EH55_13745"/>
<organism evidence="5 6">
    <name type="scientific">Synergistes jonesii</name>
    <dbReference type="NCBI Taxonomy" id="2754"/>
    <lineage>
        <taxon>Bacteria</taxon>
        <taxon>Thermotogati</taxon>
        <taxon>Synergistota</taxon>
        <taxon>Synergistia</taxon>
        <taxon>Synergistales</taxon>
        <taxon>Synergistaceae</taxon>
        <taxon>Synergistes</taxon>
    </lineage>
</organism>
<gene>
    <name evidence="5" type="ORF">EH55_13745</name>
</gene>
<evidence type="ECO:0000256" key="1">
    <source>
        <dbReference type="ARBA" id="ARBA00023015"/>
    </source>
</evidence>
<evidence type="ECO:0000313" key="6">
    <source>
        <dbReference type="Proteomes" id="UP000027665"/>
    </source>
</evidence>
<dbReference type="InterPro" id="IPR011711">
    <property type="entry name" value="GntR_C"/>
</dbReference>
<dbReference type="Pfam" id="PF07729">
    <property type="entry name" value="FCD"/>
    <property type="match status" value="1"/>
</dbReference>
<dbReference type="EMBL" id="JMKI01000009">
    <property type="protein sequence ID" value="KEJ92974.1"/>
    <property type="molecule type" value="Genomic_DNA"/>
</dbReference>
<dbReference type="Gene3D" id="1.20.120.530">
    <property type="entry name" value="GntR ligand-binding domain-like"/>
    <property type="match status" value="1"/>
</dbReference>
<keyword evidence="3" id="KW-0804">Transcription</keyword>
<dbReference type="InterPro" id="IPR036390">
    <property type="entry name" value="WH_DNA-bd_sf"/>
</dbReference>
<dbReference type="InterPro" id="IPR036388">
    <property type="entry name" value="WH-like_DNA-bd_sf"/>
</dbReference>
<keyword evidence="2" id="KW-0238">DNA-binding</keyword>
<dbReference type="SUPFAM" id="SSF46785">
    <property type="entry name" value="Winged helix' DNA-binding domain"/>
    <property type="match status" value="1"/>
</dbReference>
<comment type="caution">
    <text evidence="5">The sequence shown here is derived from an EMBL/GenBank/DDBJ whole genome shotgun (WGS) entry which is preliminary data.</text>
</comment>
<dbReference type="PANTHER" id="PTHR43537">
    <property type="entry name" value="TRANSCRIPTIONAL REGULATOR, GNTR FAMILY"/>
    <property type="match status" value="1"/>
</dbReference>
<feature type="domain" description="HTH gntR-type" evidence="4">
    <location>
        <begin position="2"/>
        <end position="70"/>
    </location>
</feature>
<dbReference type="SUPFAM" id="SSF48008">
    <property type="entry name" value="GntR ligand-binding domain-like"/>
    <property type="match status" value="1"/>
</dbReference>
<dbReference type="Gene3D" id="1.10.10.10">
    <property type="entry name" value="Winged helix-like DNA-binding domain superfamily/Winged helix DNA-binding domain"/>
    <property type="match status" value="1"/>
</dbReference>
<dbReference type="AlphaFoldDB" id="A0A073IT53"/>
<dbReference type="SMART" id="SM00345">
    <property type="entry name" value="HTH_GNTR"/>
    <property type="match status" value="1"/>
</dbReference>
<evidence type="ECO:0000259" key="4">
    <source>
        <dbReference type="PROSITE" id="PS50949"/>
    </source>
</evidence>
<proteinExistence type="predicted"/>
<dbReference type="Pfam" id="PF00392">
    <property type="entry name" value="GntR"/>
    <property type="match status" value="1"/>
</dbReference>
<evidence type="ECO:0000256" key="2">
    <source>
        <dbReference type="ARBA" id="ARBA00023125"/>
    </source>
</evidence>
<evidence type="ECO:0000256" key="3">
    <source>
        <dbReference type="ARBA" id="ARBA00023163"/>
    </source>
</evidence>
<dbReference type="InterPro" id="IPR008920">
    <property type="entry name" value="TF_FadR/GntR_C"/>
</dbReference>
<name>A0A073IT53_9BACT</name>
<keyword evidence="1" id="KW-0805">Transcription regulation</keyword>
<sequence length="225" mass="25675">MNKKRKLVIEKMLEAIHKGDIVEGDKLLPERQLAEAVGETRPVLREALIALDAMGVLDIRDRQGIYLSSNEEKEVNTVLNRVRGWPADILSRAMEMRQIVEPLATGLAAARRNDKDLEKMRECLKHIRELAEQDGGEAATQGAYWNTIFHTVIIESADNAYLSRVYEGIFSVFEQGMSLMRINTSPEAHGGRLNACNEHIRLYELIEKKIRQTPRYSRKNIFSTQ</sequence>
<dbReference type="Proteomes" id="UP000027665">
    <property type="component" value="Unassembled WGS sequence"/>
</dbReference>